<dbReference type="EMBL" id="WSZM01000574">
    <property type="protein sequence ID" value="KAF4031494.1"/>
    <property type="molecule type" value="Genomic_DNA"/>
</dbReference>
<evidence type="ECO:0000313" key="2">
    <source>
        <dbReference type="Proteomes" id="UP000602510"/>
    </source>
</evidence>
<proteinExistence type="predicted"/>
<protein>
    <submittedName>
        <fullName evidence="1">Uncharacterized protein</fullName>
    </submittedName>
</protein>
<organism evidence="1 2">
    <name type="scientific">Phytophthora infestans</name>
    <name type="common">Potato late blight agent</name>
    <name type="synonym">Botrytis infestans</name>
    <dbReference type="NCBI Taxonomy" id="4787"/>
    <lineage>
        <taxon>Eukaryota</taxon>
        <taxon>Sar</taxon>
        <taxon>Stramenopiles</taxon>
        <taxon>Oomycota</taxon>
        <taxon>Peronosporomycetes</taxon>
        <taxon>Peronosporales</taxon>
        <taxon>Peronosporaceae</taxon>
        <taxon>Phytophthora</taxon>
    </lineage>
</organism>
<accession>A0A833SI82</accession>
<keyword evidence="2" id="KW-1185">Reference proteome</keyword>
<gene>
    <name evidence="1" type="ORF">GN244_ATG16662</name>
</gene>
<dbReference type="AlphaFoldDB" id="A0A833SI82"/>
<reference evidence="1" key="1">
    <citation type="submission" date="2020-04" db="EMBL/GenBank/DDBJ databases">
        <title>Hybrid Assembly of Korean Phytophthora infestans isolates.</title>
        <authorList>
            <person name="Prokchorchik M."/>
            <person name="Lee Y."/>
            <person name="Seo J."/>
            <person name="Cho J.-H."/>
            <person name="Park Y.-E."/>
            <person name="Jang D.-C."/>
            <person name="Im J.-S."/>
            <person name="Choi J.-G."/>
            <person name="Park H.-J."/>
            <person name="Lee G.-B."/>
            <person name="Lee Y.-G."/>
            <person name="Hong S.-Y."/>
            <person name="Cho K."/>
            <person name="Sohn K.H."/>
        </authorList>
    </citation>
    <scope>NUCLEOTIDE SEQUENCE</scope>
    <source>
        <strain evidence="1">KR_1_A1</strain>
    </source>
</reference>
<dbReference type="Proteomes" id="UP000602510">
    <property type="component" value="Unassembled WGS sequence"/>
</dbReference>
<name>A0A833SI82_PHYIN</name>
<sequence>MSNMQMMKIAFEDKNVLEYASGTKTLASNVTDEEKSKFKEG</sequence>
<comment type="caution">
    <text evidence="1">The sequence shown here is derived from an EMBL/GenBank/DDBJ whole genome shotgun (WGS) entry which is preliminary data.</text>
</comment>
<evidence type="ECO:0000313" key="1">
    <source>
        <dbReference type="EMBL" id="KAF4031494.1"/>
    </source>
</evidence>